<protein>
    <recommendedName>
        <fullName evidence="2">Regulatory protein zeste</fullName>
    </recommendedName>
</protein>
<feature type="region of interest" description="Disordered" evidence="7">
    <location>
        <begin position="170"/>
        <end position="203"/>
    </location>
</feature>
<feature type="coiled-coil region" evidence="6">
    <location>
        <begin position="234"/>
        <end position="268"/>
    </location>
</feature>
<evidence type="ECO:0000313" key="9">
    <source>
        <dbReference type="EMBL" id="KAL0878971.1"/>
    </source>
</evidence>
<evidence type="ECO:0000256" key="6">
    <source>
        <dbReference type="SAM" id="Coils"/>
    </source>
</evidence>
<feature type="domain" description="Myb/SANT-like DNA-binding" evidence="8">
    <location>
        <begin position="28"/>
        <end position="78"/>
    </location>
</feature>
<proteinExistence type="predicted"/>
<reference evidence="9 10" key="1">
    <citation type="submission" date="2024-06" db="EMBL/GenBank/DDBJ databases">
        <title>A chromosome-level genome assembly of beet webworm, Loxostege sticticalis.</title>
        <authorList>
            <person name="Zhang Y."/>
        </authorList>
    </citation>
    <scope>NUCLEOTIDE SEQUENCE [LARGE SCALE GENOMIC DNA]</scope>
    <source>
        <strain evidence="9">AQ026</strain>
        <tissue evidence="9">Whole body</tissue>
    </source>
</reference>
<keyword evidence="6" id="KW-0175">Coiled coil</keyword>
<keyword evidence="10" id="KW-1185">Reference proteome</keyword>
<evidence type="ECO:0000256" key="3">
    <source>
        <dbReference type="ARBA" id="ARBA00023015"/>
    </source>
</evidence>
<name>A0ABR3HR08_LOXSC</name>
<evidence type="ECO:0000256" key="5">
    <source>
        <dbReference type="ARBA" id="ARBA00025466"/>
    </source>
</evidence>
<sequence>MCSSRGRVIPAQMKKLLDLLSEDGVLQHGKVMYTYTTKQCFWKRIATQLNSIEGGVHKTTWKWCKMWTDWKTKTKKKANILLKRKHYDCEQPVSSLTNLELRLLKIIEYPVDDLSEQQFEITIHKEDLSDNADPQIECISFDEENGDRVLEDESSQHFFKCMNTKNDHTNKNETPFYSVDQPNVTENTKEKFEDSSDSDTNSKSERFFARRIRLQDLKKVLPKDKAQKSEELRLRALELKLKGEELRLKEMEMNKINYLANIEEEKLKCFRDISASLKELVDLSKNGNIRFNNSV</sequence>
<keyword evidence="3" id="KW-0805">Transcription regulation</keyword>
<evidence type="ECO:0000256" key="4">
    <source>
        <dbReference type="ARBA" id="ARBA00023163"/>
    </source>
</evidence>
<dbReference type="Proteomes" id="UP001549920">
    <property type="component" value="Unassembled WGS sequence"/>
</dbReference>
<dbReference type="InterPro" id="IPR028002">
    <property type="entry name" value="Myb_DNA-bind_5"/>
</dbReference>
<evidence type="ECO:0000313" key="10">
    <source>
        <dbReference type="Proteomes" id="UP001549920"/>
    </source>
</evidence>
<comment type="subunit">
    <text evidence="1">Self-associates forming complexes of several hundred monomers.</text>
</comment>
<gene>
    <name evidence="9" type="ORF">ABMA27_003958</name>
</gene>
<dbReference type="Pfam" id="PF13873">
    <property type="entry name" value="Myb_DNA-bind_5"/>
    <property type="match status" value="1"/>
</dbReference>
<evidence type="ECO:0000256" key="7">
    <source>
        <dbReference type="SAM" id="MobiDB-lite"/>
    </source>
</evidence>
<feature type="compositionally biased region" description="Basic and acidic residues" evidence="7">
    <location>
        <begin position="187"/>
        <end position="203"/>
    </location>
</feature>
<comment type="caution">
    <text evidence="9">The sequence shown here is derived from an EMBL/GenBank/DDBJ whole genome shotgun (WGS) entry which is preliminary data.</text>
</comment>
<dbReference type="EMBL" id="JBEUOH010000015">
    <property type="protein sequence ID" value="KAL0878971.1"/>
    <property type="molecule type" value="Genomic_DNA"/>
</dbReference>
<evidence type="ECO:0000256" key="1">
    <source>
        <dbReference type="ARBA" id="ARBA00011764"/>
    </source>
</evidence>
<feature type="compositionally biased region" description="Polar residues" evidence="7">
    <location>
        <begin position="172"/>
        <end position="186"/>
    </location>
</feature>
<evidence type="ECO:0000259" key="8">
    <source>
        <dbReference type="Pfam" id="PF13873"/>
    </source>
</evidence>
<evidence type="ECO:0000256" key="2">
    <source>
        <dbReference type="ARBA" id="ARBA00016807"/>
    </source>
</evidence>
<organism evidence="9 10">
    <name type="scientific">Loxostege sticticalis</name>
    <name type="common">Beet webworm moth</name>
    <dbReference type="NCBI Taxonomy" id="481309"/>
    <lineage>
        <taxon>Eukaryota</taxon>
        <taxon>Metazoa</taxon>
        <taxon>Ecdysozoa</taxon>
        <taxon>Arthropoda</taxon>
        <taxon>Hexapoda</taxon>
        <taxon>Insecta</taxon>
        <taxon>Pterygota</taxon>
        <taxon>Neoptera</taxon>
        <taxon>Endopterygota</taxon>
        <taxon>Lepidoptera</taxon>
        <taxon>Glossata</taxon>
        <taxon>Ditrysia</taxon>
        <taxon>Pyraloidea</taxon>
        <taxon>Crambidae</taxon>
        <taxon>Pyraustinae</taxon>
        <taxon>Loxostege</taxon>
    </lineage>
</organism>
<keyword evidence="4" id="KW-0804">Transcription</keyword>
<accession>A0ABR3HR08</accession>
<comment type="function">
    <text evidence="5">Involved in transvection phenomena (= synapsis-dependent gene expression), where the synaptic pairing of chromosomes carrying genes with which zeste interacts influences the expression of these genes. Zeste binds to DNA and stimulates transcription from a nearby promoter.</text>
</comment>